<evidence type="ECO:0000256" key="12">
    <source>
        <dbReference type="ARBA" id="ARBA00023170"/>
    </source>
</evidence>
<gene>
    <name evidence="19" type="primary">LOC110693465</name>
</gene>
<keyword evidence="20" id="KW-1185">Reference proteome</keyword>
<dbReference type="GO" id="GO:0005524">
    <property type="term" value="F:ATP binding"/>
    <property type="evidence" value="ECO:0007669"/>
    <property type="project" value="UniProtKB-UniRule"/>
</dbReference>
<keyword evidence="4 15" id="KW-0812">Transmembrane</keyword>
<evidence type="ECO:0000256" key="2">
    <source>
        <dbReference type="ARBA" id="ARBA00022527"/>
    </source>
</evidence>
<dbReference type="AlphaFoldDB" id="A0A803LKZ0"/>
<dbReference type="PANTHER" id="PTHR27002:SF181">
    <property type="entry name" value="RECEPTOR-LIKE SERINE_THREONINE-PROTEIN KINASE"/>
    <property type="match status" value="1"/>
</dbReference>
<feature type="binding site" evidence="14">
    <location>
        <position position="379"/>
    </location>
    <ligand>
        <name>ATP</name>
        <dbReference type="ChEBI" id="CHEBI:30616"/>
    </ligand>
</feature>
<evidence type="ECO:0000256" key="13">
    <source>
        <dbReference type="ARBA" id="ARBA00023180"/>
    </source>
</evidence>
<dbReference type="RefSeq" id="XP_021726269.1">
    <property type="nucleotide sequence ID" value="XM_021870577.1"/>
</dbReference>
<dbReference type="CDD" id="cd14066">
    <property type="entry name" value="STKc_IRAK"/>
    <property type="match status" value="1"/>
</dbReference>
<reference evidence="19" key="1">
    <citation type="journal article" date="2017" name="Nature">
        <title>The genome of Chenopodium quinoa.</title>
        <authorList>
            <person name="Jarvis D.E."/>
            <person name="Ho Y.S."/>
            <person name="Lightfoot D.J."/>
            <person name="Schmoeckel S.M."/>
            <person name="Li B."/>
            <person name="Borm T.J.A."/>
            <person name="Ohyanagi H."/>
            <person name="Mineta K."/>
            <person name="Michell C.T."/>
            <person name="Saber N."/>
            <person name="Kharbatia N.M."/>
            <person name="Rupper R.R."/>
            <person name="Sharp A.R."/>
            <person name="Dally N."/>
            <person name="Boughton B.A."/>
            <person name="Woo Y.H."/>
            <person name="Gao G."/>
            <person name="Schijlen E.G.W.M."/>
            <person name="Guo X."/>
            <person name="Momin A.A."/>
            <person name="Negrao S."/>
            <person name="Al-Babili S."/>
            <person name="Gehring C."/>
            <person name="Roessner U."/>
            <person name="Jung C."/>
            <person name="Murphy K."/>
            <person name="Arold S.T."/>
            <person name="Gojobori T."/>
            <person name="van der Linden C.G."/>
            <person name="van Loo E.N."/>
            <person name="Jellen E.N."/>
            <person name="Maughan P.J."/>
            <person name="Tester M."/>
        </authorList>
    </citation>
    <scope>NUCLEOTIDE SEQUENCE [LARGE SCALE GENOMIC DNA]</scope>
    <source>
        <strain evidence="19">cv. PI 614886</strain>
    </source>
</reference>
<feature type="transmembrane region" description="Helical" evidence="15">
    <location>
        <begin position="290"/>
        <end position="314"/>
    </location>
</feature>
<evidence type="ECO:0000313" key="19">
    <source>
        <dbReference type="EnsemblPlants" id="AUR62014637-RA:cds"/>
    </source>
</evidence>
<dbReference type="InterPro" id="IPR017441">
    <property type="entry name" value="Protein_kinase_ATP_BS"/>
</dbReference>
<evidence type="ECO:0000256" key="9">
    <source>
        <dbReference type="ARBA" id="ARBA00022840"/>
    </source>
</evidence>
<dbReference type="GO" id="GO:0005886">
    <property type="term" value="C:plasma membrane"/>
    <property type="evidence" value="ECO:0007669"/>
    <property type="project" value="TreeGrafter"/>
</dbReference>
<evidence type="ECO:0000313" key="20">
    <source>
        <dbReference type="Proteomes" id="UP000596660"/>
    </source>
</evidence>
<dbReference type="GeneID" id="110693465"/>
<dbReference type="PROSITE" id="PS00107">
    <property type="entry name" value="PROTEIN_KINASE_ATP"/>
    <property type="match status" value="1"/>
</dbReference>
<dbReference type="InterPro" id="IPR008271">
    <property type="entry name" value="Ser/Thr_kinase_AS"/>
</dbReference>
<evidence type="ECO:0000256" key="10">
    <source>
        <dbReference type="ARBA" id="ARBA00022989"/>
    </source>
</evidence>
<keyword evidence="10 15" id="KW-1133">Transmembrane helix</keyword>
<dbReference type="Pfam" id="PF01657">
    <property type="entry name" value="Stress-antifung"/>
    <property type="match status" value="2"/>
</dbReference>
<protein>
    <submittedName>
        <fullName evidence="19">Uncharacterized protein</fullName>
    </submittedName>
</protein>
<evidence type="ECO:0000259" key="18">
    <source>
        <dbReference type="PROSITE" id="PS51473"/>
    </source>
</evidence>
<keyword evidence="9 14" id="KW-0067">ATP-binding</keyword>
<dbReference type="OMA" id="CNIRYDS"/>
<keyword evidence="13" id="KW-0325">Glycoprotein</keyword>
<dbReference type="Gene3D" id="3.30.200.20">
    <property type="entry name" value="Phosphorylase Kinase, domain 1"/>
    <property type="match status" value="1"/>
</dbReference>
<reference evidence="19" key="2">
    <citation type="submission" date="2021-03" db="UniProtKB">
        <authorList>
            <consortium name="EnsemblPlants"/>
        </authorList>
    </citation>
    <scope>IDENTIFICATION</scope>
</reference>
<evidence type="ECO:0000256" key="3">
    <source>
        <dbReference type="ARBA" id="ARBA00022679"/>
    </source>
</evidence>
<dbReference type="SUPFAM" id="SSF56112">
    <property type="entry name" value="Protein kinase-like (PK-like)"/>
    <property type="match status" value="1"/>
</dbReference>
<keyword evidence="2" id="KW-0723">Serine/threonine-protein kinase</keyword>
<dbReference type="Gene3D" id="1.10.510.10">
    <property type="entry name" value="Transferase(Phosphotransferase) domain 1"/>
    <property type="match status" value="1"/>
</dbReference>
<evidence type="ECO:0000256" key="5">
    <source>
        <dbReference type="ARBA" id="ARBA00022729"/>
    </source>
</evidence>
<evidence type="ECO:0000256" key="4">
    <source>
        <dbReference type="ARBA" id="ARBA00022692"/>
    </source>
</evidence>
<keyword evidence="12" id="KW-0675">Receptor</keyword>
<evidence type="ECO:0000256" key="6">
    <source>
        <dbReference type="ARBA" id="ARBA00022737"/>
    </source>
</evidence>
<evidence type="ECO:0000256" key="1">
    <source>
        <dbReference type="ARBA" id="ARBA00004167"/>
    </source>
</evidence>
<evidence type="ECO:0000256" key="8">
    <source>
        <dbReference type="ARBA" id="ARBA00022777"/>
    </source>
</evidence>
<accession>A0A803LKZ0</accession>
<proteinExistence type="predicted"/>
<evidence type="ECO:0000256" key="15">
    <source>
        <dbReference type="SAM" id="Phobius"/>
    </source>
</evidence>
<dbReference type="FunFam" id="1.10.510.10:FF:000467">
    <property type="entry name" value="Liguleless narrow1"/>
    <property type="match status" value="1"/>
</dbReference>
<dbReference type="Gene3D" id="3.30.430.20">
    <property type="entry name" value="Gnk2 domain, C-X8-C-X2-C motif"/>
    <property type="match status" value="2"/>
</dbReference>
<feature type="chain" id="PRO_5030764534" evidence="16">
    <location>
        <begin position="29"/>
        <end position="670"/>
    </location>
</feature>
<dbReference type="Gramene" id="AUR62014637-RA">
    <property type="protein sequence ID" value="AUR62014637-RA:cds"/>
    <property type="gene ID" value="AUR62014637"/>
</dbReference>
<dbReference type="GO" id="GO:0004674">
    <property type="term" value="F:protein serine/threonine kinase activity"/>
    <property type="evidence" value="ECO:0007669"/>
    <property type="project" value="UniProtKB-KW"/>
</dbReference>
<dbReference type="InterPro" id="IPR001245">
    <property type="entry name" value="Ser-Thr/Tyr_kinase_cat_dom"/>
</dbReference>
<dbReference type="SMART" id="SM00220">
    <property type="entry name" value="S_TKc"/>
    <property type="match status" value="1"/>
</dbReference>
<evidence type="ECO:0000256" key="14">
    <source>
        <dbReference type="PROSITE-ProRule" id="PRU10141"/>
    </source>
</evidence>
<dbReference type="InterPro" id="IPR038408">
    <property type="entry name" value="GNK2_sf"/>
</dbReference>
<dbReference type="InterPro" id="IPR011009">
    <property type="entry name" value="Kinase-like_dom_sf"/>
</dbReference>
<dbReference type="InterPro" id="IPR002902">
    <property type="entry name" value="GNK2"/>
</dbReference>
<evidence type="ECO:0000256" key="7">
    <source>
        <dbReference type="ARBA" id="ARBA00022741"/>
    </source>
</evidence>
<feature type="signal peptide" evidence="16">
    <location>
        <begin position="1"/>
        <end position="28"/>
    </location>
</feature>
<name>A0A803LKZ0_CHEQI</name>
<sequence>MAFFVLSQLNLFLFLVLLITVITYNSYAAADDSEDSKGYVYALCPDMKTVAPTSAYQINIDTTLSYLSSNSTGKTRFYNTTVGSGDSKIYGLFFCRLDVTNAACQKCVSLAISALKTRCPGKKESIVWYFDQCVTRYSEKPFLGTMHDVPMIPMWNRQNSLDIWNVTSNMTGFMDVLIESLNDAADNASGGSPDKKFATQEITFADNLTSLNTIYTLAECTPDITLKDCKSCLRVTINNITELCNVKAGCTLMCPNCNIRYDTYPFYGDATDNSSNRSGTHSQSIRKKDAILIGAVAGAALVVTLVFAVILIVFRRKSKKAHKYEDSSDIDETTESLKYNFKKIKYATSNFSEEKKLGEGGFGEVFKGKLECGQEIAVKRLSRNSRQGVTEFKTEVLLVARLQHRNLVKLLGFCISKKEKLLVYEYLPNLSLDQFLHDHTKCAALDWETRFKIICGIARGLLYLHEDSRLKIIHRDLKPSNVLLDKDMNPKISDFGMARLFGADETQGNTNKIAGTFGYMAPEYVLTGHYSVKSDVYSFGIIVLEIISGQRNKFSRLDSEHEESLIHRAWRLWNEEIAMELVDKAIGNAFLSEEAAKCIHIALLCIQEEAARRPRMASVVAALSGDAIVLPIPTPPHFFTAGSYGLEDYGVDQSGPTFSGSRNITIVDPR</sequence>
<feature type="domain" description="Protein kinase" evidence="17">
    <location>
        <begin position="351"/>
        <end position="640"/>
    </location>
</feature>
<keyword evidence="5 16" id="KW-0732">Signal</keyword>
<organism evidence="19 20">
    <name type="scientific">Chenopodium quinoa</name>
    <name type="common">Quinoa</name>
    <dbReference type="NCBI Taxonomy" id="63459"/>
    <lineage>
        <taxon>Eukaryota</taxon>
        <taxon>Viridiplantae</taxon>
        <taxon>Streptophyta</taxon>
        <taxon>Embryophyta</taxon>
        <taxon>Tracheophyta</taxon>
        <taxon>Spermatophyta</taxon>
        <taxon>Magnoliopsida</taxon>
        <taxon>eudicotyledons</taxon>
        <taxon>Gunneridae</taxon>
        <taxon>Pentapetalae</taxon>
        <taxon>Caryophyllales</taxon>
        <taxon>Chenopodiaceae</taxon>
        <taxon>Chenopodioideae</taxon>
        <taxon>Atripliceae</taxon>
        <taxon>Chenopodium</taxon>
    </lineage>
</organism>
<keyword evidence="8" id="KW-0418">Kinase</keyword>
<dbReference type="PROSITE" id="PS00108">
    <property type="entry name" value="PROTEIN_KINASE_ST"/>
    <property type="match status" value="1"/>
</dbReference>
<feature type="domain" description="Gnk2-homologous" evidence="18">
    <location>
        <begin position="154"/>
        <end position="266"/>
    </location>
</feature>
<keyword evidence="6" id="KW-0677">Repeat</keyword>
<dbReference type="PROSITE" id="PS51473">
    <property type="entry name" value="GNK2"/>
    <property type="match status" value="2"/>
</dbReference>
<dbReference type="CDD" id="cd23509">
    <property type="entry name" value="Gnk2-like"/>
    <property type="match status" value="2"/>
</dbReference>
<feature type="domain" description="Gnk2-homologous" evidence="18">
    <location>
        <begin position="38"/>
        <end position="142"/>
    </location>
</feature>
<evidence type="ECO:0000256" key="16">
    <source>
        <dbReference type="SAM" id="SignalP"/>
    </source>
</evidence>
<keyword evidence="3" id="KW-0808">Transferase</keyword>
<dbReference type="FunFam" id="3.30.200.20:FF:000142">
    <property type="entry name" value="Cysteine-rich receptor-like protein kinase 10"/>
    <property type="match status" value="1"/>
</dbReference>
<dbReference type="InterPro" id="IPR000719">
    <property type="entry name" value="Prot_kinase_dom"/>
</dbReference>
<dbReference type="Pfam" id="PF07714">
    <property type="entry name" value="PK_Tyr_Ser-Thr"/>
    <property type="match status" value="1"/>
</dbReference>
<keyword evidence="7 14" id="KW-0547">Nucleotide-binding</keyword>
<dbReference type="PANTHER" id="PTHR27002">
    <property type="entry name" value="RECEPTOR-LIKE SERINE/THREONINE-PROTEIN KINASE SD1-8"/>
    <property type="match status" value="1"/>
</dbReference>
<evidence type="ECO:0000259" key="17">
    <source>
        <dbReference type="PROSITE" id="PS50011"/>
    </source>
</evidence>
<dbReference type="EnsemblPlants" id="AUR62014637-RA">
    <property type="protein sequence ID" value="AUR62014637-RA:cds"/>
    <property type="gene ID" value="AUR62014637"/>
</dbReference>
<keyword evidence="11 15" id="KW-0472">Membrane</keyword>
<dbReference type="Proteomes" id="UP000596660">
    <property type="component" value="Unplaced"/>
</dbReference>
<dbReference type="PROSITE" id="PS50011">
    <property type="entry name" value="PROTEIN_KINASE_DOM"/>
    <property type="match status" value="1"/>
</dbReference>
<evidence type="ECO:0000256" key="11">
    <source>
        <dbReference type="ARBA" id="ARBA00023136"/>
    </source>
</evidence>
<comment type="subcellular location">
    <subcellularLocation>
        <location evidence="1">Membrane</location>
        <topology evidence="1">Single-pass membrane protein</topology>
    </subcellularLocation>
</comment>